<dbReference type="EMBL" id="CAJJDP010000157">
    <property type="protein sequence ID" value="CAD8211861.1"/>
    <property type="molecule type" value="Genomic_DNA"/>
</dbReference>
<accession>A0A8S1YE40</accession>
<proteinExistence type="predicted"/>
<keyword evidence="2" id="KW-1185">Reference proteome</keyword>
<gene>
    <name evidence="1" type="ORF">POCTA_138.1.T1550141</name>
</gene>
<reference evidence="1" key="1">
    <citation type="submission" date="2021-01" db="EMBL/GenBank/DDBJ databases">
        <authorList>
            <consortium name="Genoscope - CEA"/>
            <person name="William W."/>
        </authorList>
    </citation>
    <scope>NUCLEOTIDE SEQUENCE</scope>
</reference>
<dbReference type="Proteomes" id="UP000683925">
    <property type="component" value="Unassembled WGS sequence"/>
</dbReference>
<organism evidence="1 2">
    <name type="scientific">Paramecium octaurelia</name>
    <dbReference type="NCBI Taxonomy" id="43137"/>
    <lineage>
        <taxon>Eukaryota</taxon>
        <taxon>Sar</taxon>
        <taxon>Alveolata</taxon>
        <taxon>Ciliophora</taxon>
        <taxon>Intramacronucleata</taxon>
        <taxon>Oligohymenophorea</taxon>
        <taxon>Peniculida</taxon>
        <taxon>Parameciidae</taxon>
        <taxon>Paramecium</taxon>
    </lineage>
</organism>
<protein>
    <submittedName>
        <fullName evidence="1">Uncharacterized protein</fullName>
    </submittedName>
</protein>
<name>A0A8S1YE40_PAROT</name>
<sequence>MKATQATAKKFNFICLKLINNLFGAEIQDRYIYCLDKLKYNQVLPHITIEFSQQHYYSNGNYWDSYLQNIRLIIQNKKCVQCHYNTNQLNYEQYNPTSKFKSKIKEIFKAKKALPQIYPNQTLYDQKLNNEQLEYKRKLISLKRLQQILHQFHLREVESTCQEASVSQIQISLGNYILLHDYEFAAFKLQVLREMIAKYCLNTSLIFF</sequence>
<comment type="caution">
    <text evidence="1">The sequence shown here is derived from an EMBL/GenBank/DDBJ whole genome shotgun (WGS) entry which is preliminary data.</text>
</comment>
<dbReference type="AlphaFoldDB" id="A0A8S1YE40"/>
<evidence type="ECO:0000313" key="1">
    <source>
        <dbReference type="EMBL" id="CAD8211861.1"/>
    </source>
</evidence>
<evidence type="ECO:0000313" key="2">
    <source>
        <dbReference type="Proteomes" id="UP000683925"/>
    </source>
</evidence>